<dbReference type="PROSITE" id="PS50878">
    <property type="entry name" value="RT_POL"/>
    <property type="match status" value="1"/>
</dbReference>
<dbReference type="CDD" id="cd01650">
    <property type="entry name" value="RT_nLTR_like"/>
    <property type="match status" value="1"/>
</dbReference>
<gene>
    <name evidence="2" type="ORF">FSB_LOCUS33573</name>
</gene>
<dbReference type="InterPro" id="IPR000477">
    <property type="entry name" value="RT_dom"/>
</dbReference>
<proteinExistence type="predicted"/>
<dbReference type="PANTHER" id="PTHR33116:SF78">
    <property type="entry name" value="OS12G0587133 PROTEIN"/>
    <property type="match status" value="1"/>
</dbReference>
<dbReference type="EMBL" id="OIVN01002691">
    <property type="protein sequence ID" value="SPD05691.1"/>
    <property type="molecule type" value="Genomic_DNA"/>
</dbReference>
<sequence length="665" mass="75182">MGLFGCVKEIQTPDQTEIGDGLVNFYSQIFLDDEVRRPLLDGLSFSTIDEADCAVLDRPFSEDEVAGVVQNMASDKSPGPDGFSMAFFQSCWDIVKSDVMAVLHEFHAHGHFEKSMNATFIALIPKKPGAMECKDFRPISLVSGIYKIIAKVLANRLRMVLEKLVSSSQNAFIGGRQILDSVLIANESLDSRLKSGIPGVVCKLDLEKAYDHVNWNFLIYMLRRCGFSDRWRRWIFACISSVRFSILVNGSPRGFFHSSRGLRQGDPLSPLLFLLVMEALSRMLAKAVERGFISGFSVGNSVETSAISGLKVNLSKSELVPVGNVPNVSELASILGCRISAFPLTYLGLPLGATFKRKTIWNSVIERMEKRLAGWKKLYLSKGGRLTLIKSTLSSLPSYYLSLFPLPMEVARRLEKLQRDFLWGGMGDEPKFHLVNWHQICSPIQYGGLGIRSLSIFNKALLGKWLWRYAMESGALWRQVVDSKYGSQWGGWCSNRVSEPHGVGLWKYIRAGWDSFVKYTSFVVGDGSRIKFWHDSWCGDHPLREQFPDLFRLARAPEASVADHLCFNGSIRHWDIAFSRQVHDWELETVAAFMELLYSCSIRQGHLDSLCWRPSSQKTFQVRSYYSALLNPSRISFPWRSVWKAKVPSRVAFFSWTAKGSLRYV</sequence>
<organism evidence="2">
    <name type="scientific">Fagus sylvatica</name>
    <name type="common">Beechnut</name>
    <dbReference type="NCBI Taxonomy" id="28930"/>
    <lineage>
        <taxon>Eukaryota</taxon>
        <taxon>Viridiplantae</taxon>
        <taxon>Streptophyta</taxon>
        <taxon>Embryophyta</taxon>
        <taxon>Tracheophyta</taxon>
        <taxon>Spermatophyta</taxon>
        <taxon>Magnoliopsida</taxon>
        <taxon>eudicotyledons</taxon>
        <taxon>Gunneridae</taxon>
        <taxon>Pentapetalae</taxon>
        <taxon>rosids</taxon>
        <taxon>fabids</taxon>
        <taxon>Fagales</taxon>
        <taxon>Fagaceae</taxon>
        <taxon>Fagus</taxon>
    </lineage>
</organism>
<evidence type="ECO:0000259" key="1">
    <source>
        <dbReference type="PROSITE" id="PS50878"/>
    </source>
</evidence>
<accession>A0A2N9H226</accession>
<dbReference type="InterPro" id="IPR043502">
    <property type="entry name" value="DNA/RNA_pol_sf"/>
</dbReference>
<dbReference type="AlphaFoldDB" id="A0A2N9H226"/>
<feature type="domain" description="Reverse transcriptase" evidence="1">
    <location>
        <begin position="105"/>
        <end position="351"/>
    </location>
</feature>
<evidence type="ECO:0000313" key="2">
    <source>
        <dbReference type="EMBL" id="SPD05691.1"/>
    </source>
</evidence>
<name>A0A2N9H226_FAGSY</name>
<protein>
    <recommendedName>
        <fullName evidence="1">Reverse transcriptase domain-containing protein</fullName>
    </recommendedName>
</protein>
<dbReference type="SUPFAM" id="SSF56672">
    <property type="entry name" value="DNA/RNA polymerases"/>
    <property type="match status" value="1"/>
</dbReference>
<dbReference type="PANTHER" id="PTHR33116">
    <property type="entry name" value="REVERSE TRANSCRIPTASE ZINC-BINDING DOMAIN-CONTAINING PROTEIN-RELATED-RELATED"/>
    <property type="match status" value="1"/>
</dbReference>
<dbReference type="Pfam" id="PF00078">
    <property type="entry name" value="RVT_1"/>
    <property type="match status" value="1"/>
</dbReference>
<reference evidence="2" key="1">
    <citation type="submission" date="2018-02" db="EMBL/GenBank/DDBJ databases">
        <authorList>
            <person name="Cohen D.B."/>
            <person name="Kent A.D."/>
        </authorList>
    </citation>
    <scope>NUCLEOTIDE SEQUENCE</scope>
</reference>